<evidence type="ECO:0000313" key="5">
    <source>
        <dbReference type="Proteomes" id="UP000469871"/>
    </source>
</evidence>
<dbReference type="RefSeq" id="WP_001232859.1">
    <property type="nucleotide sequence ID" value="NZ_BHWQ01000103.1"/>
</dbReference>
<dbReference type="Proteomes" id="UP000469871">
    <property type="component" value="Unassembled WGS sequence"/>
</dbReference>
<protein>
    <submittedName>
        <fullName evidence="3">Uncharacterized protein</fullName>
    </submittedName>
</protein>
<proteinExistence type="predicted"/>
<accession>A0A133CXB9</accession>
<evidence type="ECO:0000313" key="2">
    <source>
        <dbReference type="EMBL" id="KAB7572072.1"/>
    </source>
</evidence>
<dbReference type="AlphaFoldDB" id="A0A133CXB9"/>
<feature type="compositionally biased region" description="Polar residues" evidence="1">
    <location>
        <begin position="121"/>
        <end position="132"/>
    </location>
</feature>
<evidence type="ECO:0000256" key="1">
    <source>
        <dbReference type="SAM" id="MobiDB-lite"/>
    </source>
</evidence>
<dbReference type="Proteomes" id="UP000191171">
    <property type="component" value="Unassembled WGS sequence"/>
</dbReference>
<name>A0A133CXB9_ENTFC</name>
<dbReference type="EMBL" id="MVGJ01000667">
    <property type="protein sequence ID" value="OOL76079.1"/>
    <property type="molecule type" value="Genomic_DNA"/>
</dbReference>
<organism evidence="3 4">
    <name type="scientific">Enterococcus faecium</name>
    <name type="common">Streptococcus faecium</name>
    <dbReference type="NCBI Taxonomy" id="1352"/>
    <lineage>
        <taxon>Bacteria</taxon>
        <taxon>Bacillati</taxon>
        <taxon>Bacillota</taxon>
        <taxon>Bacilli</taxon>
        <taxon>Lactobacillales</taxon>
        <taxon>Enterococcaceae</taxon>
        <taxon>Enterococcus</taxon>
    </lineage>
</organism>
<reference evidence="2 5" key="2">
    <citation type="submission" date="2019-10" db="EMBL/GenBank/DDBJ databases">
        <title>Evolutionary dynamics of vancomycin-resistant Enterococcus faecium during gastrointestinal tract colonization and bloodstream infection in immunocompromised pediatric patients.</title>
        <authorList>
            <person name="Chilambi G.S."/>
            <person name="Nordstrom H.R."/>
            <person name="Evans D.R."/>
            <person name="Ferrolino J."/>
            <person name="Hayden R.T."/>
            <person name="Maron G.M."/>
            <person name="Vo A.N."/>
            <person name="Gilmore M.S."/>
            <person name="Wolf J."/>
            <person name="Rosch J.W."/>
            <person name="Van Tyne D."/>
        </authorList>
    </citation>
    <scope>NUCLEOTIDE SEQUENCE [LARGE SCALE GENOMIC DNA]</scope>
    <source>
        <strain evidence="2 5">VRECG27</strain>
    </source>
</reference>
<reference evidence="3 4" key="1">
    <citation type="submission" date="2017-02" db="EMBL/GenBank/DDBJ databases">
        <title>Clonality and virulence of isolates of VRE in Hematopoietic Stem Cell Transplanted (HSCT) patients.</title>
        <authorList>
            <person name="Marchi A.P."/>
            <person name="Martins R.C."/>
            <person name="Marie S.K."/>
            <person name="Levin A.S."/>
            <person name="Costa S.F."/>
        </authorList>
    </citation>
    <scope>NUCLEOTIDE SEQUENCE [LARGE SCALE GENOMIC DNA]</scope>
    <source>
        <strain evidence="3 4">LIM1759</strain>
    </source>
</reference>
<comment type="caution">
    <text evidence="3">The sequence shown here is derived from an EMBL/GenBank/DDBJ whole genome shotgun (WGS) entry which is preliminary data.</text>
</comment>
<gene>
    <name evidence="3" type="ORF">B1P95_18745</name>
    <name evidence="2" type="ORF">GBM73_17960</name>
</gene>
<dbReference type="EMBL" id="WEFP01000022">
    <property type="protein sequence ID" value="KAB7572072.1"/>
    <property type="molecule type" value="Genomic_DNA"/>
</dbReference>
<evidence type="ECO:0000313" key="3">
    <source>
        <dbReference type="EMBL" id="OOL76079.1"/>
    </source>
</evidence>
<evidence type="ECO:0000313" key="4">
    <source>
        <dbReference type="Proteomes" id="UP000191171"/>
    </source>
</evidence>
<feature type="region of interest" description="Disordered" evidence="1">
    <location>
        <begin position="104"/>
        <end position="138"/>
    </location>
</feature>
<sequence length="138" mass="15783">MRKTSVQKHVTLYPSHVDVLDSIIEKNPDINNYSEAIRFLCMSYEPDTNTTTTSNQAKLNAMGKEISIMTEIIAEFADLYLKDTGVLIGTNSKVYQEVKEKIEAKLNPSNRNRPKNHQKETSQTVTSRNFDPTNFLKR</sequence>